<dbReference type="Proteomes" id="UP000001062">
    <property type="component" value="Chromosome"/>
</dbReference>
<evidence type="ECO:0000256" key="1">
    <source>
        <dbReference type="SAM" id="Phobius"/>
    </source>
</evidence>
<keyword evidence="1" id="KW-1133">Transmembrane helix</keyword>
<sequence length="150" mass="18047">MKTLYLIVFFALVFLGLEYSFSRFFLHDEGGKVYANYYSQVEGKMLSSVEFNELMEMADREIERQLENYDQSVKVYFFKWAIFGLTVSFFTLYILFNILSKFDFYVSYFFSPVIASFIVFPIFMTIALMVFLWVFFLVFKRRFNLNRLIA</sequence>
<evidence type="ECO:0008006" key="4">
    <source>
        <dbReference type="Google" id="ProtNLM"/>
    </source>
</evidence>
<proteinExistence type="predicted"/>
<gene>
    <name evidence="2" type="ordered locus">Marme_2355</name>
</gene>
<feature type="transmembrane region" description="Helical" evidence="1">
    <location>
        <begin position="108"/>
        <end position="139"/>
    </location>
</feature>
<feature type="transmembrane region" description="Helical" evidence="1">
    <location>
        <begin position="76"/>
        <end position="96"/>
    </location>
</feature>
<evidence type="ECO:0000313" key="2">
    <source>
        <dbReference type="EMBL" id="ADZ91596.1"/>
    </source>
</evidence>
<feature type="transmembrane region" description="Helical" evidence="1">
    <location>
        <begin position="6"/>
        <end position="26"/>
    </location>
</feature>
<protein>
    <recommendedName>
        <fullName evidence="4">Transmembrane protein</fullName>
    </recommendedName>
</protein>
<keyword evidence="1" id="KW-0812">Transmembrane</keyword>
<dbReference type="KEGG" id="mme:Marme_2355"/>
<accession>F2JU84</accession>
<dbReference type="AlphaFoldDB" id="F2JU84"/>
<evidence type="ECO:0000313" key="3">
    <source>
        <dbReference type="Proteomes" id="UP000001062"/>
    </source>
</evidence>
<keyword evidence="1" id="KW-0472">Membrane</keyword>
<dbReference type="HOGENOM" id="CLU_1738321_0_0_6"/>
<dbReference type="PATRIC" id="fig|717774.3.peg.2429"/>
<keyword evidence="3" id="KW-1185">Reference proteome</keyword>
<dbReference type="EMBL" id="CP002583">
    <property type="protein sequence ID" value="ADZ91596.1"/>
    <property type="molecule type" value="Genomic_DNA"/>
</dbReference>
<reference evidence="2 3" key="1">
    <citation type="journal article" date="2012" name="Stand. Genomic Sci.">
        <title>Complete genome sequence of the melanogenic marine bacterium Marinomonas mediterranea type strain (MMB-1(T)).</title>
        <authorList>
            <person name="Lucas-Elio P."/>
            <person name="Goodwin L."/>
            <person name="Woyke T."/>
            <person name="Pitluck S."/>
            <person name="Nolan M."/>
            <person name="Kyrpides N.C."/>
            <person name="Detter J.C."/>
            <person name="Copeland A."/>
            <person name="Teshima H."/>
            <person name="Bruce D."/>
            <person name="Detter C."/>
            <person name="Tapia R."/>
            <person name="Han S."/>
            <person name="Land M.L."/>
            <person name="Ivanova N."/>
            <person name="Mikhailova N."/>
            <person name="Johnston A.W."/>
            <person name="Sanchez-Amat A."/>
        </authorList>
    </citation>
    <scope>NUCLEOTIDE SEQUENCE [LARGE SCALE GENOMIC DNA]</scope>
    <source>
        <strain evidence="3">ATCC 700492 / JCM 21426 / NBRC 103028 / MMB-1</strain>
    </source>
</reference>
<name>F2JU84_MARM1</name>
<organism evidence="2 3">
    <name type="scientific">Marinomonas mediterranea (strain ATCC 700492 / JCM 21426 / NBRC 103028 / MMB-1)</name>
    <dbReference type="NCBI Taxonomy" id="717774"/>
    <lineage>
        <taxon>Bacteria</taxon>
        <taxon>Pseudomonadati</taxon>
        <taxon>Pseudomonadota</taxon>
        <taxon>Gammaproteobacteria</taxon>
        <taxon>Oceanospirillales</taxon>
        <taxon>Oceanospirillaceae</taxon>
        <taxon>Marinomonas</taxon>
    </lineage>
</organism>